<dbReference type="EMBL" id="LBTJ01000074">
    <property type="protein sequence ID" value="KKQ36279.1"/>
    <property type="molecule type" value="Genomic_DNA"/>
</dbReference>
<gene>
    <name evidence="3" type="ORF">US54_C0074G0005</name>
</gene>
<name>A0A0G0JHL7_9BACT</name>
<dbReference type="Proteomes" id="UP000034471">
    <property type="component" value="Unassembled WGS sequence"/>
</dbReference>
<reference evidence="3 4" key="1">
    <citation type="journal article" date="2015" name="Nature">
        <title>rRNA introns, odd ribosomes, and small enigmatic genomes across a large radiation of phyla.</title>
        <authorList>
            <person name="Brown C.T."/>
            <person name="Hug L.A."/>
            <person name="Thomas B.C."/>
            <person name="Sharon I."/>
            <person name="Castelle C.J."/>
            <person name="Singh A."/>
            <person name="Wilkins M.J."/>
            <person name="Williams K.H."/>
            <person name="Banfield J.F."/>
        </authorList>
    </citation>
    <scope>NUCLEOTIDE SEQUENCE [LARGE SCALE GENOMIC DNA]</scope>
</reference>
<dbReference type="GO" id="GO:0008829">
    <property type="term" value="F:dCTP deaminase activity"/>
    <property type="evidence" value="ECO:0007669"/>
    <property type="project" value="InterPro"/>
</dbReference>
<evidence type="ECO:0000256" key="1">
    <source>
        <dbReference type="ARBA" id="ARBA00022801"/>
    </source>
</evidence>
<dbReference type="CDD" id="cd07557">
    <property type="entry name" value="trimeric_dUTPase"/>
    <property type="match status" value="1"/>
</dbReference>
<organism evidence="3 4">
    <name type="scientific">Candidatus Roizmanbacteria bacterium GW2011_GWA2_37_7</name>
    <dbReference type="NCBI Taxonomy" id="1618481"/>
    <lineage>
        <taxon>Bacteria</taxon>
        <taxon>Candidatus Roizmaniibacteriota</taxon>
    </lineage>
</organism>
<dbReference type="InterPro" id="IPR036157">
    <property type="entry name" value="dUTPase-like_sf"/>
</dbReference>
<proteinExistence type="predicted"/>
<keyword evidence="2" id="KW-0546">Nucleotide metabolism</keyword>
<sequence>MILTHDDIIHEIENGHLKIDPLNRAAIGPASVDLTVSNSFRIFKRIDHNIPVQEHTDYTTITKKRIVTSKYTIKPQELILGITEENVTLPTNIAGWLNSRSRFARLGLAVHITAPFIQPGESGKQVLEIYNAGPNNLDLYPGEKLCQIIFQYCKGKAMYQGQYQNQEL</sequence>
<evidence type="ECO:0000256" key="2">
    <source>
        <dbReference type="ARBA" id="ARBA00023080"/>
    </source>
</evidence>
<dbReference type="Gene3D" id="2.70.40.10">
    <property type="match status" value="1"/>
</dbReference>
<evidence type="ECO:0000313" key="4">
    <source>
        <dbReference type="Proteomes" id="UP000034471"/>
    </source>
</evidence>
<keyword evidence="1" id="KW-0378">Hydrolase</keyword>
<dbReference type="InterPro" id="IPR011962">
    <property type="entry name" value="dCTP_deaminase"/>
</dbReference>
<dbReference type="PANTHER" id="PTHR42680">
    <property type="entry name" value="DCTP DEAMINASE"/>
    <property type="match status" value="1"/>
</dbReference>
<dbReference type="STRING" id="1618481.US54_C0074G0005"/>
<comment type="caution">
    <text evidence="3">The sequence shown here is derived from an EMBL/GenBank/DDBJ whole genome shotgun (WGS) entry which is preliminary data.</text>
</comment>
<dbReference type="InterPro" id="IPR033704">
    <property type="entry name" value="dUTPase_trimeric"/>
</dbReference>
<dbReference type="SUPFAM" id="SSF51283">
    <property type="entry name" value="dUTPase-like"/>
    <property type="match status" value="1"/>
</dbReference>
<dbReference type="AlphaFoldDB" id="A0A0G0JHL7"/>
<protein>
    <submittedName>
        <fullName evidence="3">Deoxycytidine triphosphate deaminase</fullName>
    </submittedName>
</protein>
<dbReference type="Pfam" id="PF22769">
    <property type="entry name" value="DCD"/>
    <property type="match status" value="1"/>
</dbReference>
<dbReference type="PANTHER" id="PTHR42680:SF3">
    <property type="entry name" value="DCTP DEAMINASE"/>
    <property type="match status" value="1"/>
</dbReference>
<accession>A0A0G0JHL7</accession>
<dbReference type="GO" id="GO:0006229">
    <property type="term" value="P:dUTP biosynthetic process"/>
    <property type="evidence" value="ECO:0007669"/>
    <property type="project" value="InterPro"/>
</dbReference>
<evidence type="ECO:0000313" key="3">
    <source>
        <dbReference type="EMBL" id="KKQ36279.1"/>
    </source>
</evidence>
<dbReference type="NCBIfam" id="TIGR02274">
    <property type="entry name" value="dCTP_deam"/>
    <property type="match status" value="1"/>
</dbReference>